<gene>
    <name evidence="2" type="ORF">Salat_1898900</name>
</gene>
<evidence type="ECO:0000313" key="2">
    <source>
        <dbReference type="EMBL" id="KAK4423161.1"/>
    </source>
</evidence>
<name>A0AAE1Y3K4_9LAMI</name>
<dbReference type="AlphaFoldDB" id="A0AAE1Y3K4"/>
<reference evidence="2" key="1">
    <citation type="submission" date="2020-06" db="EMBL/GenBank/DDBJ databases">
        <authorList>
            <person name="Li T."/>
            <person name="Hu X."/>
            <person name="Zhang T."/>
            <person name="Song X."/>
            <person name="Zhang H."/>
            <person name="Dai N."/>
            <person name="Sheng W."/>
            <person name="Hou X."/>
            <person name="Wei L."/>
        </authorList>
    </citation>
    <scope>NUCLEOTIDE SEQUENCE</scope>
    <source>
        <strain evidence="2">3651</strain>
        <tissue evidence="2">Leaf</tissue>
    </source>
</reference>
<proteinExistence type="predicted"/>
<evidence type="ECO:0000313" key="3">
    <source>
        <dbReference type="Proteomes" id="UP001293254"/>
    </source>
</evidence>
<feature type="compositionally biased region" description="Low complexity" evidence="1">
    <location>
        <begin position="108"/>
        <end position="122"/>
    </location>
</feature>
<reference evidence="2" key="2">
    <citation type="journal article" date="2024" name="Plant">
        <title>Genomic evolution and insights into agronomic trait innovations of Sesamum species.</title>
        <authorList>
            <person name="Miao H."/>
            <person name="Wang L."/>
            <person name="Qu L."/>
            <person name="Liu H."/>
            <person name="Sun Y."/>
            <person name="Le M."/>
            <person name="Wang Q."/>
            <person name="Wei S."/>
            <person name="Zheng Y."/>
            <person name="Lin W."/>
            <person name="Duan Y."/>
            <person name="Cao H."/>
            <person name="Xiong S."/>
            <person name="Wang X."/>
            <person name="Wei L."/>
            <person name="Li C."/>
            <person name="Ma Q."/>
            <person name="Ju M."/>
            <person name="Zhao R."/>
            <person name="Li G."/>
            <person name="Mu C."/>
            <person name="Tian Q."/>
            <person name="Mei H."/>
            <person name="Zhang T."/>
            <person name="Gao T."/>
            <person name="Zhang H."/>
        </authorList>
    </citation>
    <scope>NUCLEOTIDE SEQUENCE</scope>
    <source>
        <strain evidence="2">3651</strain>
    </source>
</reference>
<organism evidence="2 3">
    <name type="scientific">Sesamum alatum</name>
    <dbReference type="NCBI Taxonomy" id="300844"/>
    <lineage>
        <taxon>Eukaryota</taxon>
        <taxon>Viridiplantae</taxon>
        <taxon>Streptophyta</taxon>
        <taxon>Embryophyta</taxon>
        <taxon>Tracheophyta</taxon>
        <taxon>Spermatophyta</taxon>
        <taxon>Magnoliopsida</taxon>
        <taxon>eudicotyledons</taxon>
        <taxon>Gunneridae</taxon>
        <taxon>Pentapetalae</taxon>
        <taxon>asterids</taxon>
        <taxon>lamiids</taxon>
        <taxon>Lamiales</taxon>
        <taxon>Pedaliaceae</taxon>
        <taxon>Sesamum</taxon>
    </lineage>
</organism>
<comment type="caution">
    <text evidence="2">The sequence shown here is derived from an EMBL/GenBank/DDBJ whole genome shotgun (WGS) entry which is preliminary data.</text>
</comment>
<dbReference type="EMBL" id="JACGWO010000007">
    <property type="protein sequence ID" value="KAK4423161.1"/>
    <property type="molecule type" value="Genomic_DNA"/>
</dbReference>
<dbReference type="Proteomes" id="UP001293254">
    <property type="component" value="Unassembled WGS sequence"/>
</dbReference>
<accession>A0AAE1Y3K4</accession>
<sequence length="301" mass="32753">MKRRSHNKNKCAKCYCNAYEDLWEQLCILFDPRPNGQNDVIDVDCFDLNVAAPQEGWVLLRPPRHVQEVGGAPNPEVVPIVVPDEARAAELTPDGPNNEPAPNGLHVAHAPDAPQAEPAPDVDNNEPTPDAMHAAQAPDAPMAEPPHHGLQAFIAHDAPQAEPVPDNAGVPLWKEAKAAHHSPVSQKIHRVFKLYSVECKPTEETIVDAGTGACVEVRTIFPKHIGGVVRHSGGAWGLYLRKVALTHPPRVKNPPFGLIDDVGSAVDTDEEEANFQFLGFKPYKGKDPVVVKRESEGMDTD</sequence>
<keyword evidence="3" id="KW-1185">Reference proteome</keyword>
<protein>
    <submittedName>
        <fullName evidence="2">Uncharacterized protein</fullName>
    </submittedName>
</protein>
<evidence type="ECO:0000256" key="1">
    <source>
        <dbReference type="SAM" id="MobiDB-lite"/>
    </source>
</evidence>
<feature type="region of interest" description="Disordered" evidence="1">
    <location>
        <begin position="90"/>
        <end position="147"/>
    </location>
</feature>